<evidence type="ECO:0000259" key="4">
    <source>
        <dbReference type="PROSITE" id="PS01124"/>
    </source>
</evidence>
<evidence type="ECO:0000256" key="1">
    <source>
        <dbReference type="ARBA" id="ARBA00023015"/>
    </source>
</evidence>
<dbReference type="EMBL" id="FQZO01000003">
    <property type="protein sequence ID" value="SHJ20556.1"/>
    <property type="molecule type" value="Genomic_DNA"/>
</dbReference>
<dbReference type="Proteomes" id="UP000184080">
    <property type="component" value="Unassembled WGS sequence"/>
</dbReference>
<organism evidence="5 6">
    <name type="scientific">Clostridium amylolyticum</name>
    <dbReference type="NCBI Taxonomy" id="1121298"/>
    <lineage>
        <taxon>Bacteria</taxon>
        <taxon>Bacillati</taxon>
        <taxon>Bacillota</taxon>
        <taxon>Clostridia</taxon>
        <taxon>Eubacteriales</taxon>
        <taxon>Clostridiaceae</taxon>
        <taxon>Clostridium</taxon>
    </lineage>
</organism>
<dbReference type="AlphaFoldDB" id="A0A1M6HEI0"/>
<evidence type="ECO:0000313" key="6">
    <source>
        <dbReference type="Proteomes" id="UP000184080"/>
    </source>
</evidence>
<dbReference type="PROSITE" id="PS00041">
    <property type="entry name" value="HTH_ARAC_FAMILY_1"/>
    <property type="match status" value="1"/>
</dbReference>
<dbReference type="SMART" id="SM00342">
    <property type="entry name" value="HTH_ARAC"/>
    <property type="match status" value="1"/>
</dbReference>
<dbReference type="PRINTS" id="PR00032">
    <property type="entry name" value="HTHARAC"/>
</dbReference>
<dbReference type="RefSeq" id="WP_073006953.1">
    <property type="nucleotide sequence ID" value="NZ_FQZO01000003.1"/>
</dbReference>
<evidence type="ECO:0000256" key="3">
    <source>
        <dbReference type="ARBA" id="ARBA00023163"/>
    </source>
</evidence>
<accession>A0A1M6HEI0</accession>
<dbReference type="InterPro" id="IPR009057">
    <property type="entry name" value="Homeodomain-like_sf"/>
</dbReference>
<keyword evidence="6" id="KW-1185">Reference proteome</keyword>
<dbReference type="GO" id="GO:0003700">
    <property type="term" value="F:DNA-binding transcription factor activity"/>
    <property type="evidence" value="ECO:0007669"/>
    <property type="project" value="InterPro"/>
</dbReference>
<dbReference type="OrthoDB" id="1677563at2"/>
<proteinExistence type="predicted"/>
<gene>
    <name evidence="5" type="ORF">SAMN05444401_2492</name>
</gene>
<evidence type="ECO:0000256" key="2">
    <source>
        <dbReference type="ARBA" id="ARBA00023125"/>
    </source>
</evidence>
<keyword evidence="1" id="KW-0805">Transcription regulation</keyword>
<dbReference type="SUPFAM" id="SSF46689">
    <property type="entry name" value="Homeodomain-like"/>
    <property type="match status" value="2"/>
</dbReference>
<dbReference type="PANTHER" id="PTHR43280:SF28">
    <property type="entry name" value="HTH-TYPE TRANSCRIPTIONAL ACTIVATOR RHAS"/>
    <property type="match status" value="1"/>
</dbReference>
<dbReference type="PANTHER" id="PTHR43280">
    <property type="entry name" value="ARAC-FAMILY TRANSCRIPTIONAL REGULATOR"/>
    <property type="match status" value="1"/>
</dbReference>
<protein>
    <submittedName>
        <fullName evidence="5">Transcriptional regulator, AraC family</fullName>
    </submittedName>
</protein>
<feature type="domain" description="HTH araC/xylS-type" evidence="4">
    <location>
        <begin position="152"/>
        <end position="250"/>
    </location>
</feature>
<dbReference type="GO" id="GO:0043565">
    <property type="term" value="F:sequence-specific DNA binding"/>
    <property type="evidence" value="ECO:0007669"/>
    <property type="project" value="InterPro"/>
</dbReference>
<dbReference type="STRING" id="1121298.SAMN05444401_2492"/>
<dbReference type="InterPro" id="IPR020449">
    <property type="entry name" value="Tscrpt_reg_AraC-type_HTH"/>
</dbReference>
<dbReference type="Pfam" id="PF12833">
    <property type="entry name" value="HTH_18"/>
    <property type="match status" value="1"/>
</dbReference>
<evidence type="ECO:0000313" key="5">
    <source>
        <dbReference type="EMBL" id="SHJ20556.1"/>
    </source>
</evidence>
<reference evidence="5 6" key="1">
    <citation type="submission" date="2016-11" db="EMBL/GenBank/DDBJ databases">
        <authorList>
            <person name="Jaros S."/>
            <person name="Januszkiewicz K."/>
            <person name="Wedrychowicz H."/>
        </authorList>
    </citation>
    <scope>NUCLEOTIDE SEQUENCE [LARGE SCALE GENOMIC DNA]</scope>
    <source>
        <strain evidence="5 6">DSM 21864</strain>
    </source>
</reference>
<dbReference type="PROSITE" id="PS01124">
    <property type="entry name" value="HTH_ARAC_FAMILY_2"/>
    <property type="match status" value="1"/>
</dbReference>
<keyword evidence="2" id="KW-0238">DNA-binding</keyword>
<sequence length="252" mass="29514">MHKTLYLDQNHINETIKNFFSCTHLPIKFYASNHTAIASYGYNENFNCLVEEYNIYKKIKESLRNNPFEYETLLVEEDINFTGFFACPKNKDKGIYILGPYVTDQSKITDIVFKPKKFIPNLISFLHSIAKTCDLVEGHHPEGISPQNFYVKRAVDYMYENYKETINLDTLAKKLNVNKCYLCSLFRKEVNKTFSQFLNEIRIEKSKGLLVEGDSSILDIALNVGFNNQNYYNMTFKKLTGFTPLEYRNYHN</sequence>
<dbReference type="InterPro" id="IPR018062">
    <property type="entry name" value="HTH_AraC-typ_CS"/>
</dbReference>
<keyword evidence="3" id="KW-0804">Transcription</keyword>
<dbReference type="Gene3D" id="1.10.10.60">
    <property type="entry name" value="Homeodomain-like"/>
    <property type="match status" value="2"/>
</dbReference>
<dbReference type="InterPro" id="IPR018060">
    <property type="entry name" value="HTH_AraC"/>
</dbReference>
<name>A0A1M6HEI0_9CLOT</name>